<keyword evidence="3" id="KW-1185">Reference proteome</keyword>
<name>A0A1R4K5E5_9ACTN</name>
<dbReference type="AlphaFoldDB" id="A0A1R4K5E5"/>
<evidence type="ECO:0000256" key="1">
    <source>
        <dbReference type="SAM" id="MobiDB-lite"/>
    </source>
</evidence>
<protein>
    <submittedName>
        <fullName evidence="2">Uncharacterized protein</fullName>
    </submittedName>
</protein>
<evidence type="ECO:0000313" key="2">
    <source>
        <dbReference type="EMBL" id="SJN39305.1"/>
    </source>
</evidence>
<proteinExistence type="predicted"/>
<feature type="region of interest" description="Disordered" evidence="1">
    <location>
        <begin position="110"/>
        <end position="145"/>
    </location>
</feature>
<feature type="compositionally biased region" description="Basic residues" evidence="1">
    <location>
        <begin position="117"/>
        <end position="129"/>
    </location>
</feature>
<accession>A0A1R4K5E5</accession>
<sequence>MVPTLAARLPQPQALIHDVRSSITMWMLSWLFRTPGCRNLNCVPAARGAKDRVDPGPAPRIRAYLACFPKESLSQENFWKRAAWAALRPSILLPLRAALETSSACTSCRPMGEWSPRGHHPSVPLRRRGTTAPAPSARHAASCSR</sequence>
<dbReference type="Proteomes" id="UP000188342">
    <property type="component" value="Unassembled WGS sequence"/>
</dbReference>
<evidence type="ECO:0000313" key="3">
    <source>
        <dbReference type="Proteomes" id="UP000188342"/>
    </source>
</evidence>
<gene>
    <name evidence="2" type="ORF">FM114_11460</name>
</gene>
<organism evidence="2 3">
    <name type="scientific">Luteococcus japonicus LSP_Lj1</name>
    <dbReference type="NCBI Taxonomy" id="1255658"/>
    <lineage>
        <taxon>Bacteria</taxon>
        <taxon>Bacillati</taxon>
        <taxon>Actinomycetota</taxon>
        <taxon>Actinomycetes</taxon>
        <taxon>Propionibacteriales</taxon>
        <taxon>Propionibacteriaceae</taxon>
        <taxon>Luteococcus</taxon>
    </lineage>
</organism>
<dbReference type="EMBL" id="FUKQ01000044">
    <property type="protein sequence ID" value="SJN39305.1"/>
    <property type="molecule type" value="Genomic_DNA"/>
</dbReference>
<reference evidence="2 3" key="1">
    <citation type="submission" date="2017-02" db="EMBL/GenBank/DDBJ databases">
        <authorList>
            <person name="Peterson S.W."/>
        </authorList>
    </citation>
    <scope>NUCLEOTIDE SEQUENCE [LARGE SCALE GENOMIC DNA]</scope>
    <source>
        <strain evidence="2 3">LSP_Lj1</strain>
    </source>
</reference>